<dbReference type="SUPFAM" id="SSF53167">
    <property type="entry name" value="Purine and uridine phosphorylases"/>
    <property type="match status" value="1"/>
</dbReference>
<dbReference type="InterPro" id="IPR000845">
    <property type="entry name" value="Nucleoside_phosphorylase_d"/>
</dbReference>
<feature type="domain" description="Nephrocystin 3-like N-terminal" evidence="3">
    <location>
        <begin position="361"/>
        <end position="525"/>
    </location>
</feature>
<dbReference type="CDD" id="cd09008">
    <property type="entry name" value="MTAN"/>
    <property type="match status" value="1"/>
</dbReference>
<organism evidence="4 5">
    <name type="scientific">Penicillium canariense</name>
    <dbReference type="NCBI Taxonomy" id="189055"/>
    <lineage>
        <taxon>Eukaryota</taxon>
        <taxon>Fungi</taxon>
        <taxon>Dikarya</taxon>
        <taxon>Ascomycota</taxon>
        <taxon>Pezizomycotina</taxon>
        <taxon>Eurotiomycetes</taxon>
        <taxon>Eurotiomycetidae</taxon>
        <taxon>Eurotiales</taxon>
        <taxon>Aspergillaceae</taxon>
        <taxon>Penicillium</taxon>
    </lineage>
</organism>
<dbReference type="AlphaFoldDB" id="A0A9W9LDU0"/>
<dbReference type="EMBL" id="JAPQKN010000008">
    <property type="protein sequence ID" value="KAJ5150939.1"/>
    <property type="molecule type" value="Genomic_DNA"/>
</dbReference>
<dbReference type="PANTHER" id="PTHR46082:SF11">
    <property type="entry name" value="AAA+ ATPASE DOMAIN-CONTAINING PROTEIN-RELATED"/>
    <property type="match status" value="1"/>
</dbReference>
<dbReference type="Gene3D" id="3.40.50.300">
    <property type="entry name" value="P-loop containing nucleotide triphosphate hydrolases"/>
    <property type="match status" value="1"/>
</dbReference>
<dbReference type="PANTHER" id="PTHR46082">
    <property type="entry name" value="ATP/GTP-BINDING PROTEIN-RELATED"/>
    <property type="match status" value="1"/>
</dbReference>
<dbReference type="Gene3D" id="3.40.50.1580">
    <property type="entry name" value="Nucleoside phosphorylase domain"/>
    <property type="match status" value="1"/>
</dbReference>
<evidence type="ECO:0008006" key="6">
    <source>
        <dbReference type="Google" id="ProtNLM"/>
    </source>
</evidence>
<reference evidence="4" key="2">
    <citation type="journal article" date="2023" name="IMA Fungus">
        <title>Comparative genomic study of the Penicillium genus elucidates a diverse pangenome and 15 lateral gene transfer events.</title>
        <authorList>
            <person name="Petersen C."/>
            <person name="Sorensen T."/>
            <person name="Nielsen M.R."/>
            <person name="Sondergaard T.E."/>
            <person name="Sorensen J.L."/>
            <person name="Fitzpatrick D.A."/>
            <person name="Frisvad J.C."/>
            <person name="Nielsen K.L."/>
        </authorList>
    </citation>
    <scope>NUCLEOTIDE SEQUENCE</scope>
    <source>
        <strain evidence="4">IBT 26290</strain>
    </source>
</reference>
<proteinExistence type="predicted"/>
<dbReference type="Pfam" id="PF01048">
    <property type="entry name" value="PNP_UDP_1"/>
    <property type="match status" value="1"/>
</dbReference>
<feature type="domain" description="Nucleoside phosphorylase" evidence="2">
    <location>
        <begin position="12"/>
        <end position="302"/>
    </location>
</feature>
<dbReference type="SUPFAM" id="SSF52540">
    <property type="entry name" value="P-loop containing nucleoside triphosphate hydrolases"/>
    <property type="match status" value="1"/>
</dbReference>
<evidence type="ECO:0000256" key="1">
    <source>
        <dbReference type="ARBA" id="ARBA00022737"/>
    </source>
</evidence>
<accession>A0A9W9LDU0</accession>
<keyword evidence="1" id="KW-0677">Repeat</keyword>
<dbReference type="CDD" id="cd01983">
    <property type="entry name" value="SIMIBI"/>
    <property type="match status" value="1"/>
</dbReference>
<evidence type="ECO:0000313" key="5">
    <source>
        <dbReference type="Proteomes" id="UP001149163"/>
    </source>
</evidence>
<gene>
    <name evidence="4" type="ORF">N7482_010191</name>
</gene>
<dbReference type="Proteomes" id="UP001149163">
    <property type="component" value="Unassembled WGS sequence"/>
</dbReference>
<evidence type="ECO:0000259" key="2">
    <source>
        <dbReference type="Pfam" id="PF01048"/>
    </source>
</evidence>
<dbReference type="GO" id="GO:0009116">
    <property type="term" value="P:nucleoside metabolic process"/>
    <property type="evidence" value="ECO:0007669"/>
    <property type="project" value="InterPro"/>
</dbReference>
<dbReference type="InterPro" id="IPR035994">
    <property type="entry name" value="Nucleoside_phosphorylase_sf"/>
</dbReference>
<dbReference type="OrthoDB" id="194358at2759"/>
<name>A0A9W9LDU0_9EURO</name>
<keyword evidence="5" id="KW-1185">Reference proteome</keyword>
<dbReference type="GeneID" id="81431491"/>
<evidence type="ECO:0000313" key="4">
    <source>
        <dbReference type="EMBL" id="KAJ5150939.1"/>
    </source>
</evidence>
<comment type="caution">
    <text evidence="4">The sequence shown here is derived from an EMBL/GenBank/DDBJ whole genome shotgun (WGS) entry which is preliminary data.</text>
</comment>
<protein>
    <recommendedName>
        <fullName evidence="6">Nucleoside phosphorylase domain-containing protein</fullName>
    </recommendedName>
</protein>
<dbReference type="RefSeq" id="XP_056538272.1">
    <property type="nucleotide sequence ID" value="XM_056692315.1"/>
</dbReference>
<evidence type="ECO:0000259" key="3">
    <source>
        <dbReference type="Pfam" id="PF24883"/>
    </source>
</evidence>
<sequence length="911" mass="101585">MPPWRYDDYTAAWICALPLELAAACAMLDERHRPLPRERHSRDNNTYILGRVESHNVVIACLPSGITGTVSAARVVNLMLSTFRHIQFGLMIGIGGGAPSEVHDIRLGDIVVGKPTGLLGGVVQYDFGKTVQQGRFQRGGMLNKPPEILLTALSSLEAKHFMMGNDIERTIQQAVHKYPAMRASYTRPPEQSDRLFQAHYEHPETQPTCSDCDADQLEHRTPRSRGMQHSYVHYGLIASGDQVVRHGAMRDHLRKELDVLCFEMEAAGLIDSFPCLVIRGISDYADSHKNDLWQGYAAAAAAAYAKELMQVIPTRYIDTTGAPVGSNETGSEDHRFQVHQWLSPANVQDDLSHHQHECMDGSCHWAFQTPELQSFLLSKQEMECLRIGGAPGSGKSTLTAFIISHLIQHDYHVVYFFCKGTDESKQQPVHVLGTLLSQLLAADGGSHLFAWVNELRLQSGKKHAESFAVLKDAFQYALINGCTDKPLVVVVDALDECHDGCLLASALITSLSTSKRTSRLLLSSREEPDLIHVVKSFQERGQSLRELITLPSRVRQPIVAYIKMRIARSPHINSTSLGQDVFEQVSAAADGSWLYTRLMLDEIERLPSAASVACQLHNIPHGLMQLYQTIFVAMGSALTPLELRLAQQLFLWVDMADFVLVGRSELDQEILDIVFQAENAGEEVFNSISLAQKLCSPLITIMEAGRDNTIWGECRQRQLQVRFVHHTAVQFVRESAPREEDTAHRAVPAILEPQILKNLHRANTAIWYFEHCTKSATLLDYLRLNGSAWIQGAYFEMAYALWSAFFLTTLPSHLSDGDLARASVLCDRLTHFLRSEQCLKWVEMAIIINFDGGCSYLFGNAVRALSAAHSSLEVTDGESRSKLLPAFQTFSVARKTFFADYAYVISRTGPA</sequence>
<dbReference type="GO" id="GO:0003824">
    <property type="term" value="F:catalytic activity"/>
    <property type="evidence" value="ECO:0007669"/>
    <property type="project" value="InterPro"/>
</dbReference>
<dbReference type="InterPro" id="IPR056884">
    <property type="entry name" value="NPHP3-like_N"/>
</dbReference>
<dbReference type="InterPro" id="IPR027417">
    <property type="entry name" value="P-loop_NTPase"/>
</dbReference>
<dbReference type="InterPro" id="IPR053137">
    <property type="entry name" value="NLR-like"/>
</dbReference>
<reference evidence="4" key="1">
    <citation type="submission" date="2022-11" db="EMBL/GenBank/DDBJ databases">
        <authorList>
            <person name="Petersen C."/>
        </authorList>
    </citation>
    <scope>NUCLEOTIDE SEQUENCE</scope>
    <source>
        <strain evidence="4">IBT 26290</strain>
    </source>
</reference>
<dbReference type="Pfam" id="PF24883">
    <property type="entry name" value="NPHP3_N"/>
    <property type="match status" value="1"/>
</dbReference>